<feature type="non-terminal residue" evidence="1">
    <location>
        <position position="1"/>
    </location>
</feature>
<proteinExistence type="predicted"/>
<dbReference type="AlphaFoldDB" id="A0A371HN08"/>
<accession>A0A371HN08</accession>
<dbReference type="OrthoDB" id="1436096at2759"/>
<gene>
    <name evidence="1" type="ORF">CR513_12121</name>
</gene>
<organism evidence="1 2">
    <name type="scientific">Mucuna pruriens</name>
    <name type="common">Velvet bean</name>
    <name type="synonym">Dolichos pruriens</name>
    <dbReference type="NCBI Taxonomy" id="157652"/>
    <lineage>
        <taxon>Eukaryota</taxon>
        <taxon>Viridiplantae</taxon>
        <taxon>Streptophyta</taxon>
        <taxon>Embryophyta</taxon>
        <taxon>Tracheophyta</taxon>
        <taxon>Spermatophyta</taxon>
        <taxon>Magnoliopsida</taxon>
        <taxon>eudicotyledons</taxon>
        <taxon>Gunneridae</taxon>
        <taxon>Pentapetalae</taxon>
        <taxon>rosids</taxon>
        <taxon>fabids</taxon>
        <taxon>Fabales</taxon>
        <taxon>Fabaceae</taxon>
        <taxon>Papilionoideae</taxon>
        <taxon>50 kb inversion clade</taxon>
        <taxon>NPAAA clade</taxon>
        <taxon>indigoferoid/millettioid clade</taxon>
        <taxon>Phaseoleae</taxon>
        <taxon>Mucuna</taxon>
    </lineage>
</organism>
<evidence type="ECO:0000313" key="1">
    <source>
        <dbReference type="EMBL" id="RDY04191.1"/>
    </source>
</evidence>
<keyword evidence="2" id="KW-1185">Reference proteome</keyword>
<evidence type="ECO:0000313" key="2">
    <source>
        <dbReference type="Proteomes" id="UP000257109"/>
    </source>
</evidence>
<feature type="non-terminal residue" evidence="1">
    <location>
        <position position="164"/>
    </location>
</feature>
<name>A0A371HN08_MUCPR</name>
<sequence>MATRKVYKLGSTMYHQTLHEDHMRVMPKSLCPLMKFRWWELGAEITRRNSTILLYLCQKGIMEIYTGDEMLRIFVIQLWLMYLRQLYLSRGSEHLYRFIDPLPLQTIGPIVNCLFFVHKTILLQRNTQNIGQTQRQPGSYEYIFNDNVASFLDGKINDIRQPWT</sequence>
<protein>
    <submittedName>
        <fullName evidence="1">Uncharacterized protein</fullName>
    </submittedName>
</protein>
<dbReference type="EMBL" id="QJKJ01002129">
    <property type="protein sequence ID" value="RDY04191.1"/>
    <property type="molecule type" value="Genomic_DNA"/>
</dbReference>
<dbReference type="Proteomes" id="UP000257109">
    <property type="component" value="Unassembled WGS sequence"/>
</dbReference>
<comment type="caution">
    <text evidence="1">The sequence shown here is derived from an EMBL/GenBank/DDBJ whole genome shotgun (WGS) entry which is preliminary data.</text>
</comment>
<reference evidence="1" key="1">
    <citation type="submission" date="2018-05" db="EMBL/GenBank/DDBJ databases">
        <title>Draft genome of Mucuna pruriens seed.</title>
        <authorList>
            <person name="Nnadi N.E."/>
            <person name="Vos R."/>
            <person name="Hasami M.H."/>
            <person name="Devisetty U.K."/>
            <person name="Aguiy J.C."/>
        </authorList>
    </citation>
    <scope>NUCLEOTIDE SEQUENCE [LARGE SCALE GENOMIC DNA]</scope>
    <source>
        <strain evidence="1">JCA_2017</strain>
    </source>
</reference>